<feature type="region of interest" description="Disordered" evidence="1">
    <location>
        <begin position="61"/>
        <end position="112"/>
    </location>
</feature>
<evidence type="ECO:0000313" key="2">
    <source>
        <dbReference type="EMBL" id="KHN28100.1"/>
    </source>
</evidence>
<dbReference type="AlphaFoldDB" id="A0A0B2R347"/>
<sequence length="130" mass="13964">MMASSYGSTPSAPTGSPSRASTSRPSPPLVHPLARLALLVQGILRHVLILSTRNCPHCHVSQSKARKTSSISQMPSSSPRALTPCTSSSIPRRRRRIGSTLLDVPLSSTPDSEIVDYDNNNNSAKRYGLL</sequence>
<accession>A0A0B2R347</accession>
<feature type="compositionally biased region" description="Low complexity" evidence="1">
    <location>
        <begin position="1"/>
        <end position="24"/>
    </location>
</feature>
<feature type="compositionally biased region" description="Low complexity" evidence="1">
    <location>
        <begin position="69"/>
        <end position="78"/>
    </location>
</feature>
<gene>
    <name evidence="2" type="ORF">glysoja_039620</name>
</gene>
<organism evidence="2">
    <name type="scientific">Glycine soja</name>
    <name type="common">Wild soybean</name>
    <dbReference type="NCBI Taxonomy" id="3848"/>
    <lineage>
        <taxon>Eukaryota</taxon>
        <taxon>Viridiplantae</taxon>
        <taxon>Streptophyta</taxon>
        <taxon>Embryophyta</taxon>
        <taxon>Tracheophyta</taxon>
        <taxon>Spermatophyta</taxon>
        <taxon>Magnoliopsida</taxon>
        <taxon>eudicotyledons</taxon>
        <taxon>Gunneridae</taxon>
        <taxon>Pentapetalae</taxon>
        <taxon>rosids</taxon>
        <taxon>fabids</taxon>
        <taxon>Fabales</taxon>
        <taxon>Fabaceae</taxon>
        <taxon>Papilionoideae</taxon>
        <taxon>50 kb inversion clade</taxon>
        <taxon>NPAAA clade</taxon>
        <taxon>indigoferoid/millettioid clade</taxon>
        <taxon>Phaseoleae</taxon>
        <taxon>Glycine</taxon>
        <taxon>Glycine subgen. Soja</taxon>
    </lineage>
</organism>
<dbReference type="Proteomes" id="UP000053555">
    <property type="component" value="Unassembled WGS sequence"/>
</dbReference>
<evidence type="ECO:0000256" key="1">
    <source>
        <dbReference type="SAM" id="MobiDB-lite"/>
    </source>
</evidence>
<dbReference type="EMBL" id="KN653022">
    <property type="protein sequence ID" value="KHN28100.1"/>
    <property type="molecule type" value="Genomic_DNA"/>
</dbReference>
<reference evidence="2" key="1">
    <citation type="submission" date="2014-07" db="EMBL/GenBank/DDBJ databases">
        <title>Identification of a novel salt tolerance gene in wild soybean by whole-genome sequencing.</title>
        <authorList>
            <person name="Lam H.-M."/>
            <person name="Qi X."/>
            <person name="Li M.-W."/>
            <person name="Liu X."/>
            <person name="Xie M."/>
            <person name="Ni M."/>
            <person name="Xu X."/>
        </authorList>
    </citation>
    <scope>NUCLEOTIDE SEQUENCE [LARGE SCALE GENOMIC DNA]</scope>
    <source>
        <tissue evidence="2">Root</tissue>
    </source>
</reference>
<protein>
    <submittedName>
        <fullName evidence="2">Uncharacterized protein</fullName>
    </submittedName>
</protein>
<proteinExistence type="predicted"/>
<feature type="region of interest" description="Disordered" evidence="1">
    <location>
        <begin position="1"/>
        <end position="28"/>
    </location>
</feature>
<name>A0A0B2R347_GLYSO</name>